<sequence length="507" mass="57484">MSLKEISENIDMKGHSAIISLMYRVGVIFILIYSTPAFTQNLSQQVDSFLKAKMKYNRIPGMQVAIIKNGKIIKLAAYGTANIPFNIPVTVNTLFPINSMTKCFTGTALVKLIENEQIKLDDYASVYLSNLPETWRKITIKQLLTHTSGLPDIVDGDTGKMIVPGEDTIALEKVKTLPIRFAPGKKSEYNQTNYVLLGQIIEKLSKKTFTSFVTEQEFVPANMQQTNFGDSFEVIKNMTESYSYKFNRNGLWKRSSQLTRVFEEFSILTRPAAGINSTAKELANWLIHLTEGKFIDQKSLEIMWTPALHNNGTTAPRGLGWSISPQKQHPFVYGSGGMRSAMYYYPEDKIGFIILTNLRGANPEKLIEQLAGFYIPELHPYTGTGLPPALRLLHTELLKTKYTKSKEIYKKLQLKDSQFNLSEASLNDWGYTLLHIGYIKQAIEILNLNTQLYPSSGNAYDSLAEAYERSGNKLMALKNYRRSLEYSPDNTNTKEQIRLLDKQIKNR</sequence>
<keyword evidence="1" id="KW-0802">TPR repeat</keyword>
<dbReference type="RefSeq" id="WP_059345300.1">
    <property type="nucleotide sequence ID" value="NZ_FTQX01000007.1"/>
</dbReference>
<evidence type="ECO:0000313" key="4">
    <source>
        <dbReference type="EMBL" id="KUY17325.1"/>
    </source>
</evidence>
<dbReference type="PROSITE" id="PS50005">
    <property type="entry name" value="TPR"/>
    <property type="match status" value="1"/>
</dbReference>
<dbReference type="PANTHER" id="PTHR46825:SF9">
    <property type="entry name" value="BETA-LACTAMASE-RELATED DOMAIN-CONTAINING PROTEIN"/>
    <property type="match status" value="1"/>
</dbReference>
<evidence type="ECO:0000313" key="5">
    <source>
        <dbReference type="Proteomes" id="UP000064412"/>
    </source>
</evidence>
<accession>A0ABD4DKS5</accession>
<dbReference type="InterPro" id="IPR019734">
    <property type="entry name" value="TPR_rpt"/>
</dbReference>
<keyword evidence="2" id="KW-0812">Transmembrane</keyword>
<evidence type="ECO:0000256" key="2">
    <source>
        <dbReference type="SAM" id="Phobius"/>
    </source>
</evidence>
<evidence type="ECO:0000259" key="3">
    <source>
        <dbReference type="Pfam" id="PF00144"/>
    </source>
</evidence>
<dbReference type="Gene3D" id="3.40.710.10">
    <property type="entry name" value="DD-peptidase/beta-lactamase superfamily"/>
    <property type="match status" value="1"/>
</dbReference>
<dbReference type="InterPro" id="IPR001466">
    <property type="entry name" value="Beta-lactam-related"/>
</dbReference>
<feature type="repeat" description="TPR" evidence="1">
    <location>
        <begin position="457"/>
        <end position="490"/>
    </location>
</feature>
<dbReference type="SUPFAM" id="SSF48452">
    <property type="entry name" value="TPR-like"/>
    <property type="match status" value="1"/>
</dbReference>
<feature type="transmembrane region" description="Helical" evidence="2">
    <location>
        <begin position="21"/>
        <end position="39"/>
    </location>
</feature>
<dbReference type="PANTHER" id="PTHR46825">
    <property type="entry name" value="D-ALANYL-D-ALANINE-CARBOXYPEPTIDASE/ENDOPEPTIDASE AMPH"/>
    <property type="match status" value="1"/>
</dbReference>
<dbReference type="InterPro" id="IPR011990">
    <property type="entry name" value="TPR-like_helical_dom_sf"/>
</dbReference>
<dbReference type="Proteomes" id="UP000064412">
    <property type="component" value="Unassembled WGS sequence"/>
</dbReference>
<comment type="caution">
    <text evidence="4">The sequence shown here is derived from an EMBL/GenBank/DDBJ whole genome shotgun (WGS) entry which is preliminary data.</text>
</comment>
<organism evidence="4 5">
    <name type="scientific">Elizabethkingia miricola</name>
    <name type="common">Chryseobacterium miricola</name>
    <dbReference type="NCBI Taxonomy" id="172045"/>
    <lineage>
        <taxon>Bacteria</taxon>
        <taxon>Pseudomonadati</taxon>
        <taxon>Bacteroidota</taxon>
        <taxon>Flavobacteriia</taxon>
        <taxon>Flavobacteriales</taxon>
        <taxon>Weeksellaceae</taxon>
        <taxon>Elizabethkingia</taxon>
    </lineage>
</organism>
<dbReference type="Gene3D" id="1.25.40.10">
    <property type="entry name" value="Tetratricopeptide repeat domain"/>
    <property type="match status" value="1"/>
</dbReference>
<dbReference type="InterPro" id="IPR012338">
    <property type="entry name" value="Beta-lactam/transpept-like"/>
</dbReference>
<feature type="domain" description="Beta-lactamase-related" evidence="3">
    <location>
        <begin position="46"/>
        <end position="364"/>
    </location>
</feature>
<dbReference type="EMBL" id="LNOI01000004">
    <property type="protein sequence ID" value="KUY17325.1"/>
    <property type="molecule type" value="Genomic_DNA"/>
</dbReference>
<keyword evidence="2" id="KW-1133">Transmembrane helix</keyword>
<dbReference type="InterPro" id="IPR050491">
    <property type="entry name" value="AmpC-like"/>
</dbReference>
<name>A0ABD4DKS5_ELIMR</name>
<reference evidence="4 5" key="1">
    <citation type="submission" date="2015-11" db="EMBL/GenBank/DDBJ databases">
        <authorList>
            <person name="Nicholson A.C."/>
            <person name="Humrighouse B.W."/>
            <person name="Graziano J."/>
            <person name="Lasker B."/>
            <person name="Whitney A.M."/>
            <person name="Mcquiston J.R."/>
        </authorList>
    </citation>
    <scope>NUCLEOTIDE SEQUENCE [LARGE SCALE GENOMIC DNA]</scope>
    <source>
        <strain evidence="4 5">G4071</strain>
    </source>
</reference>
<protein>
    <recommendedName>
        <fullName evidence="3">Beta-lactamase-related domain-containing protein</fullName>
    </recommendedName>
</protein>
<evidence type="ECO:0000256" key="1">
    <source>
        <dbReference type="PROSITE-ProRule" id="PRU00339"/>
    </source>
</evidence>
<dbReference type="Pfam" id="PF00144">
    <property type="entry name" value="Beta-lactamase"/>
    <property type="match status" value="1"/>
</dbReference>
<dbReference type="AlphaFoldDB" id="A0ABD4DKS5"/>
<dbReference type="SUPFAM" id="SSF56601">
    <property type="entry name" value="beta-lactamase/transpeptidase-like"/>
    <property type="match status" value="1"/>
</dbReference>
<keyword evidence="2" id="KW-0472">Membrane</keyword>
<proteinExistence type="predicted"/>
<gene>
    <name evidence="4" type="ORF">ATB95_13240</name>
</gene>